<evidence type="ECO:0000256" key="2">
    <source>
        <dbReference type="ARBA" id="ARBA00004496"/>
    </source>
</evidence>
<evidence type="ECO:0000256" key="17">
    <source>
        <dbReference type="RuleBase" id="RU003464"/>
    </source>
</evidence>
<evidence type="ECO:0000256" key="3">
    <source>
        <dbReference type="ARBA" id="ARBA00007630"/>
    </source>
</evidence>
<dbReference type="PIRSF" id="PIRSF000386">
    <property type="entry name" value="tRNA_mtase"/>
    <property type="match status" value="1"/>
</dbReference>
<dbReference type="HAMAP" id="MF_00605">
    <property type="entry name" value="TrmD"/>
    <property type="match status" value="1"/>
</dbReference>
<evidence type="ECO:0000256" key="6">
    <source>
        <dbReference type="ARBA" id="ARBA00014679"/>
    </source>
</evidence>
<evidence type="ECO:0000256" key="10">
    <source>
        <dbReference type="ARBA" id="ARBA00022691"/>
    </source>
</evidence>
<dbReference type="GO" id="GO:0002939">
    <property type="term" value="P:tRNA N1-guanine methylation"/>
    <property type="evidence" value="ECO:0007669"/>
    <property type="project" value="TreeGrafter"/>
</dbReference>
<evidence type="ECO:0000256" key="13">
    <source>
        <dbReference type="ARBA" id="ARBA00033392"/>
    </source>
</evidence>
<evidence type="ECO:0000259" key="18">
    <source>
        <dbReference type="Pfam" id="PF01746"/>
    </source>
</evidence>
<evidence type="ECO:0000256" key="11">
    <source>
        <dbReference type="ARBA" id="ARBA00022694"/>
    </source>
</evidence>
<dbReference type="InterPro" id="IPR029028">
    <property type="entry name" value="Alpha/beta_knot_MTases"/>
</dbReference>
<comment type="caution">
    <text evidence="15">Lacks conserved residue(s) required for the propagation of feature annotation.</text>
</comment>
<dbReference type="CDD" id="cd18080">
    <property type="entry name" value="TrmD-like"/>
    <property type="match status" value="1"/>
</dbReference>
<keyword evidence="10 15" id="KW-0949">S-adenosyl-L-methionine</keyword>
<dbReference type="PANTHER" id="PTHR46417:SF1">
    <property type="entry name" value="TRNA (GUANINE-N(1)-)-METHYLTRANSFERASE"/>
    <property type="match status" value="1"/>
</dbReference>
<comment type="caution">
    <text evidence="19">The sequence shown here is derived from an EMBL/GenBank/DDBJ whole genome shotgun (WGS) entry which is preliminary data.</text>
</comment>
<sequence length="251" mass="28778">MKINVITIFPDLFKGFISESLLARAQKKRLLKIKTHDLRQWTTDKHKTVDDRPYGGGVGMVLKIEPIYKAVQAISYKQYAIGKNKTGLKPKAYNLKQRIILLSAKGKTFIQKDARRLVKYDQLIFICGRYEGVDERVAKYVADEEISIGSYVLFGGEVAAMVVIEAVSRLIPGVVAKEESVKNESFSDKEAEEKEYPQYTRPEVFRPAIVGRRSIIDRKKDWKVPRVLLSGDHKEIGEWRRKYGKQLVSKK</sequence>
<dbReference type="Pfam" id="PF01746">
    <property type="entry name" value="tRNA_m1G_MT"/>
    <property type="match status" value="1"/>
</dbReference>
<organism evidence="19 20">
    <name type="scientific">Candidatus Yanofskybacteria bacterium RIFCSPHIGHO2_02_FULL_41_11</name>
    <dbReference type="NCBI Taxonomy" id="1802675"/>
    <lineage>
        <taxon>Bacteria</taxon>
        <taxon>Candidatus Yanofskyibacteriota</taxon>
    </lineage>
</organism>
<dbReference type="InterPro" id="IPR029026">
    <property type="entry name" value="tRNA_m1G_MTases_N"/>
</dbReference>
<evidence type="ECO:0000313" key="19">
    <source>
        <dbReference type="EMBL" id="OGN09074.1"/>
    </source>
</evidence>
<evidence type="ECO:0000256" key="9">
    <source>
        <dbReference type="ARBA" id="ARBA00022679"/>
    </source>
</evidence>
<reference evidence="19 20" key="1">
    <citation type="journal article" date="2016" name="Nat. Commun.">
        <title>Thousands of microbial genomes shed light on interconnected biogeochemical processes in an aquifer system.</title>
        <authorList>
            <person name="Anantharaman K."/>
            <person name="Brown C.T."/>
            <person name="Hug L.A."/>
            <person name="Sharon I."/>
            <person name="Castelle C.J."/>
            <person name="Probst A.J."/>
            <person name="Thomas B.C."/>
            <person name="Singh A."/>
            <person name="Wilkins M.J."/>
            <person name="Karaoz U."/>
            <person name="Brodie E.L."/>
            <person name="Williams K.H."/>
            <person name="Hubbard S.S."/>
            <person name="Banfield J.F."/>
        </authorList>
    </citation>
    <scope>NUCLEOTIDE SEQUENCE [LARGE SCALE GENOMIC DNA]</scope>
</reference>
<dbReference type="InterPro" id="IPR002649">
    <property type="entry name" value="tRNA_m1G_MeTrfase_TrmD"/>
</dbReference>
<dbReference type="Gene3D" id="1.10.1270.20">
    <property type="entry name" value="tRNA(m1g37)methyltransferase, domain 2"/>
    <property type="match status" value="1"/>
</dbReference>
<dbReference type="PANTHER" id="PTHR46417">
    <property type="entry name" value="TRNA (GUANINE-N(1)-)-METHYLTRANSFERASE"/>
    <property type="match status" value="1"/>
</dbReference>
<dbReference type="FunFam" id="3.40.1280.10:FF:000001">
    <property type="entry name" value="tRNA (guanine-N(1)-)-methyltransferase"/>
    <property type="match status" value="1"/>
</dbReference>
<evidence type="ECO:0000313" key="20">
    <source>
        <dbReference type="Proteomes" id="UP000177167"/>
    </source>
</evidence>
<dbReference type="NCBIfam" id="NF000648">
    <property type="entry name" value="PRK00026.1"/>
    <property type="match status" value="1"/>
</dbReference>
<keyword evidence="8 15" id="KW-0489">Methyltransferase</keyword>
<dbReference type="EC" id="2.1.1.228" evidence="5 15"/>
<comment type="similarity">
    <text evidence="3 15 17">Belongs to the RNA methyltransferase TrmD family.</text>
</comment>
<evidence type="ECO:0000256" key="12">
    <source>
        <dbReference type="ARBA" id="ARBA00029736"/>
    </source>
</evidence>
<keyword evidence="9 15" id="KW-0808">Transferase</keyword>
<evidence type="ECO:0000256" key="1">
    <source>
        <dbReference type="ARBA" id="ARBA00002634"/>
    </source>
</evidence>
<feature type="domain" description="tRNA methyltransferase TRMD/TRM10-type" evidence="18">
    <location>
        <begin position="1"/>
        <end position="244"/>
    </location>
</feature>
<evidence type="ECO:0000256" key="7">
    <source>
        <dbReference type="ARBA" id="ARBA00022490"/>
    </source>
</evidence>
<dbReference type="InterPro" id="IPR016009">
    <property type="entry name" value="tRNA_MeTrfase_TRMD/TRM10"/>
</dbReference>
<evidence type="ECO:0000256" key="15">
    <source>
        <dbReference type="HAMAP-Rule" id="MF_00605"/>
    </source>
</evidence>
<comment type="function">
    <text evidence="1 15 17">Specifically methylates guanosine-37 in various tRNAs.</text>
</comment>
<evidence type="ECO:0000256" key="14">
    <source>
        <dbReference type="ARBA" id="ARBA00047783"/>
    </source>
</evidence>
<dbReference type="InterPro" id="IPR023148">
    <property type="entry name" value="tRNA_m1G_MeTrfase_C_sf"/>
</dbReference>
<name>A0A1F8F7E6_9BACT</name>
<dbReference type="GO" id="GO:0005829">
    <property type="term" value="C:cytosol"/>
    <property type="evidence" value="ECO:0007669"/>
    <property type="project" value="TreeGrafter"/>
</dbReference>
<comment type="subunit">
    <text evidence="4 15 17">Homodimer.</text>
</comment>
<comment type="subcellular location">
    <subcellularLocation>
        <location evidence="2 15 17">Cytoplasm</location>
    </subcellularLocation>
</comment>
<comment type="catalytic activity">
    <reaction evidence="14 15 17">
        <text>guanosine(37) in tRNA + S-adenosyl-L-methionine = N(1)-methylguanosine(37) in tRNA + S-adenosyl-L-homocysteine + H(+)</text>
        <dbReference type="Rhea" id="RHEA:36899"/>
        <dbReference type="Rhea" id="RHEA-COMP:10145"/>
        <dbReference type="Rhea" id="RHEA-COMP:10147"/>
        <dbReference type="ChEBI" id="CHEBI:15378"/>
        <dbReference type="ChEBI" id="CHEBI:57856"/>
        <dbReference type="ChEBI" id="CHEBI:59789"/>
        <dbReference type="ChEBI" id="CHEBI:73542"/>
        <dbReference type="ChEBI" id="CHEBI:74269"/>
        <dbReference type="EC" id="2.1.1.228"/>
    </reaction>
</comment>
<dbReference type="EMBL" id="MGJP01000045">
    <property type="protein sequence ID" value="OGN09074.1"/>
    <property type="molecule type" value="Genomic_DNA"/>
</dbReference>
<accession>A0A1F8F7E6</accession>
<dbReference type="GO" id="GO:0052906">
    <property type="term" value="F:tRNA (guanine(37)-N1)-methyltransferase activity"/>
    <property type="evidence" value="ECO:0007669"/>
    <property type="project" value="UniProtKB-UniRule"/>
</dbReference>
<dbReference type="AlphaFoldDB" id="A0A1F8F7E6"/>
<keyword evidence="7 15" id="KW-0963">Cytoplasm</keyword>
<evidence type="ECO:0000256" key="4">
    <source>
        <dbReference type="ARBA" id="ARBA00011738"/>
    </source>
</evidence>
<protein>
    <recommendedName>
        <fullName evidence="6 15">tRNA (guanine-N(1)-)-methyltransferase</fullName>
        <ecNumber evidence="5 15">2.1.1.228</ecNumber>
    </recommendedName>
    <alternativeName>
        <fullName evidence="12 15">M1G-methyltransferase</fullName>
    </alternativeName>
    <alternativeName>
        <fullName evidence="13 15">tRNA [GM37] methyltransferase</fullName>
    </alternativeName>
</protein>
<dbReference type="Gene3D" id="3.40.1280.10">
    <property type="match status" value="1"/>
</dbReference>
<evidence type="ECO:0000256" key="16">
    <source>
        <dbReference type="PIRSR" id="PIRSR000386-1"/>
    </source>
</evidence>
<dbReference type="NCBIfam" id="TIGR00088">
    <property type="entry name" value="trmD"/>
    <property type="match status" value="1"/>
</dbReference>
<keyword evidence="11 15" id="KW-0819">tRNA processing</keyword>
<evidence type="ECO:0000256" key="5">
    <source>
        <dbReference type="ARBA" id="ARBA00012807"/>
    </source>
</evidence>
<gene>
    <name evidence="15" type="primary">trmD</name>
    <name evidence="19" type="ORF">A3J46_06175</name>
</gene>
<evidence type="ECO:0000256" key="8">
    <source>
        <dbReference type="ARBA" id="ARBA00022603"/>
    </source>
</evidence>
<dbReference type="Proteomes" id="UP000177167">
    <property type="component" value="Unassembled WGS sequence"/>
</dbReference>
<proteinExistence type="inferred from homology"/>
<feature type="binding site" evidence="15 16">
    <location>
        <position position="128"/>
    </location>
    <ligand>
        <name>S-adenosyl-L-methionine</name>
        <dbReference type="ChEBI" id="CHEBI:59789"/>
    </ligand>
</feature>
<dbReference type="SUPFAM" id="SSF75217">
    <property type="entry name" value="alpha/beta knot"/>
    <property type="match status" value="1"/>
</dbReference>